<dbReference type="Pfam" id="PF12770">
    <property type="entry name" value="CHAT"/>
    <property type="match status" value="1"/>
</dbReference>
<dbReference type="InterPro" id="IPR011990">
    <property type="entry name" value="TPR-like_helical_dom_sf"/>
</dbReference>
<evidence type="ECO:0000256" key="2">
    <source>
        <dbReference type="ARBA" id="ARBA00038210"/>
    </source>
</evidence>
<gene>
    <name evidence="4" type="ORF">BDQ12DRAFT_749638</name>
</gene>
<dbReference type="SUPFAM" id="SSF48452">
    <property type="entry name" value="TPR-like"/>
    <property type="match status" value="3"/>
</dbReference>
<dbReference type="Proteomes" id="UP000308652">
    <property type="component" value="Unassembled WGS sequence"/>
</dbReference>
<keyword evidence="1" id="KW-0802">TPR repeat</keyword>
<dbReference type="STRING" id="68775.A0A5C3LYB1"/>
<evidence type="ECO:0000313" key="4">
    <source>
        <dbReference type="EMBL" id="TFK37832.1"/>
    </source>
</evidence>
<dbReference type="Gene3D" id="1.25.40.10">
    <property type="entry name" value="Tetratricopeptide repeat domain"/>
    <property type="match status" value="3"/>
</dbReference>
<protein>
    <submittedName>
        <fullName evidence="4">CHAT domain-containing protein</fullName>
    </submittedName>
</protein>
<evidence type="ECO:0000259" key="3">
    <source>
        <dbReference type="Pfam" id="PF12770"/>
    </source>
</evidence>
<sequence>MLLMRQFARTDKLGYINHAIKTQRTIVDITSEGDEMLPGRLNDLTITFMNRFERTGNPNDVNEAIDVQKRCISLTLEGHDDMASNLSNLSIAYTQSFESMGDLGDISDAIVLQERALALLSSDDESIAGNLNNLGMSLICRFEHTADINDVDTAISVQKRAVELAPKDQEELPGMICNVGNSILRRFEQLGELKDLDEAIQFQERAITLLPDDHPHLLIMLSSLAASMLRRFESLGRLDDMDGAIDKQRTVVKLAPDDHAGLPGWLNNLGNCLLARLKRTEIIKDVDEAITVLQRAVFLTPESDAHASWYLINLGNAFLSRYMRFRELEDIDEAISNHRDALRLTPDRHPYLPWLTSCFAVSLSQRFQYSQNDIDIDEAVSMQQRAVHLTPKDHLDLPVRLSTLSLLLHRRSKLISSLEDSNAAISAAERALDLLSEGHPDIPSYLKNHGIMLAGRFDLLGNMADIESAISIQKRAIQLLPSDHAESPSYFTSLADSFLRRFNEMENLEDCREAIFYYRRASLSTIGSPVLRVKSARQWASLCHSKLNHIDALEAYAVAIGLLPQVVWLGETIKNRHMRLQEISDLSNAAAATAFCAGKYQTAVEWLEQGRCIIWNEINQLRTPLDDLQRVKPSLAEEFMHQVNSHRQLVDTRNTFLNEIRGLDGFENFLHPPNYCDLENAIPASGLLIIVNVHQHRCDALSLRPSESPVHTTLNNFSYSKAEALRRELQNCLHSHGFTFQPTSSPLRIWWCTTGPLSFLPIHAAGIYRHEGLGLSVSDFAISSYIPNISILLEKNTNSGSTQDFTGLLAVSQSNTSNLPPIPNACKEVQSIRAQLNTFGMKILCLEDANATIERVGKDMDNFNWVHLACHAIQNVNAPTESAFFLDDGPLELRDIIKKSVPNAQFAFLSACQTSVGAENLSEEAIHLAAGMLAAGYRSVVATMWSISDDHALTISQTFYAELLRNGDETVYLDATAVAEALQRTSKNVRKRLGHSDTALLAWVPYIRLRIKIRNPGTTANCEDEMLKGDLFSEIIPLSFYSDLDHIAYVYTIMEFKTLLRSTSQEITVSLYWFFGALSNVLNCR</sequence>
<accession>A0A5C3LYB1</accession>
<evidence type="ECO:0000256" key="1">
    <source>
        <dbReference type="ARBA" id="ARBA00022803"/>
    </source>
</evidence>
<comment type="similarity">
    <text evidence="2">Belongs to the APC3/CDC27 family.</text>
</comment>
<name>A0A5C3LYB1_9AGAR</name>
<dbReference type="EMBL" id="ML213606">
    <property type="protein sequence ID" value="TFK37832.1"/>
    <property type="molecule type" value="Genomic_DNA"/>
</dbReference>
<feature type="domain" description="CHAT" evidence="3">
    <location>
        <begin position="741"/>
        <end position="1006"/>
    </location>
</feature>
<organism evidence="4 5">
    <name type="scientific">Crucibulum laeve</name>
    <dbReference type="NCBI Taxonomy" id="68775"/>
    <lineage>
        <taxon>Eukaryota</taxon>
        <taxon>Fungi</taxon>
        <taxon>Dikarya</taxon>
        <taxon>Basidiomycota</taxon>
        <taxon>Agaricomycotina</taxon>
        <taxon>Agaricomycetes</taxon>
        <taxon>Agaricomycetidae</taxon>
        <taxon>Agaricales</taxon>
        <taxon>Agaricineae</taxon>
        <taxon>Nidulariaceae</taxon>
        <taxon>Crucibulum</taxon>
    </lineage>
</organism>
<dbReference type="OrthoDB" id="9991317at2759"/>
<proteinExistence type="inferred from homology"/>
<reference evidence="4 5" key="1">
    <citation type="journal article" date="2019" name="Nat. Ecol. Evol.">
        <title>Megaphylogeny resolves global patterns of mushroom evolution.</title>
        <authorList>
            <person name="Varga T."/>
            <person name="Krizsan K."/>
            <person name="Foldi C."/>
            <person name="Dima B."/>
            <person name="Sanchez-Garcia M."/>
            <person name="Sanchez-Ramirez S."/>
            <person name="Szollosi G.J."/>
            <person name="Szarkandi J.G."/>
            <person name="Papp V."/>
            <person name="Albert L."/>
            <person name="Andreopoulos W."/>
            <person name="Angelini C."/>
            <person name="Antonin V."/>
            <person name="Barry K.W."/>
            <person name="Bougher N.L."/>
            <person name="Buchanan P."/>
            <person name="Buyck B."/>
            <person name="Bense V."/>
            <person name="Catcheside P."/>
            <person name="Chovatia M."/>
            <person name="Cooper J."/>
            <person name="Damon W."/>
            <person name="Desjardin D."/>
            <person name="Finy P."/>
            <person name="Geml J."/>
            <person name="Haridas S."/>
            <person name="Hughes K."/>
            <person name="Justo A."/>
            <person name="Karasinski D."/>
            <person name="Kautmanova I."/>
            <person name="Kiss B."/>
            <person name="Kocsube S."/>
            <person name="Kotiranta H."/>
            <person name="LaButti K.M."/>
            <person name="Lechner B.E."/>
            <person name="Liimatainen K."/>
            <person name="Lipzen A."/>
            <person name="Lukacs Z."/>
            <person name="Mihaltcheva S."/>
            <person name="Morgado L.N."/>
            <person name="Niskanen T."/>
            <person name="Noordeloos M.E."/>
            <person name="Ohm R.A."/>
            <person name="Ortiz-Santana B."/>
            <person name="Ovrebo C."/>
            <person name="Racz N."/>
            <person name="Riley R."/>
            <person name="Savchenko A."/>
            <person name="Shiryaev A."/>
            <person name="Soop K."/>
            <person name="Spirin V."/>
            <person name="Szebenyi C."/>
            <person name="Tomsovsky M."/>
            <person name="Tulloss R.E."/>
            <person name="Uehling J."/>
            <person name="Grigoriev I.V."/>
            <person name="Vagvolgyi C."/>
            <person name="Papp T."/>
            <person name="Martin F.M."/>
            <person name="Miettinen O."/>
            <person name="Hibbett D.S."/>
            <person name="Nagy L.G."/>
        </authorList>
    </citation>
    <scope>NUCLEOTIDE SEQUENCE [LARGE SCALE GENOMIC DNA]</scope>
    <source>
        <strain evidence="4 5">CBS 166.37</strain>
    </source>
</reference>
<dbReference type="GO" id="GO:0005680">
    <property type="term" value="C:anaphase-promoting complex"/>
    <property type="evidence" value="ECO:0007669"/>
    <property type="project" value="UniProtKB-ARBA"/>
</dbReference>
<dbReference type="PANTHER" id="PTHR12558">
    <property type="entry name" value="CELL DIVISION CYCLE 16,23,27"/>
    <property type="match status" value="1"/>
</dbReference>
<dbReference type="PANTHER" id="PTHR12558:SF13">
    <property type="entry name" value="CELL DIVISION CYCLE PROTEIN 27 HOMOLOG"/>
    <property type="match status" value="1"/>
</dbReference>
<keyword evidence="5" id="KW-1185">Reference proteome</keyword>
<evidence type="ECO:0000313" key="5">
    <source>
        <dbReference type="Proteomes" id="UP000308652"/>
    </source>
</evidence>
<dbReference type="AlphaFoldDB" id="A0A5C3LYB1"/>
<dbReference type="InterPro" id="IPR024983">
    <property type="entry name" value="CHAT_dom"/>
</dbReference>